<dbReference type="Pfam" id="PF05598">
    <property type="entry name" value="DUF772"/>
    <property type="match status" value="1"/>
</dbReference>
<protein>
    <submittedName>
        <fullName evidence="2">Transposase</fullName>
    </submittedName>
</protein>
<comment type="caution">
    <text evidence="2">The sequence shown here is derived from an EMBL/GenBank/DDBJ whole genome shotgun (WGS) entry which is preliminary data.</text>
</comment>
<proteinExistence type="predicted"/>
<dbReference type="Proteomes" id="UP000295726">
    <property type="component" value="Unassembled WGS sequence"/>
</dbReference>
<reference evidence="2 3" key="1">
    <citation type="submission" date="2019-03" db="EMBL/GenBank/DDBJ databases">
        <title>Genomic Encyclopedia of Type Strains, Phase IV (KMG-IV): sequencing the most valuable type-strain genomes for metagenomic binning, comparative biology and taxonomic classification.</title>
        <authorList>
            <person name="Goeker M."/>
        </authorList>
    </citation>
    <scope>NUCLEOTIDE SEQUENCE [LARGE SCALE GENOMIC DNA]</scope>
    <source>
        <strain evidence="2 3">DSM 29489</strain>
    </source>
</reference>
<dbReference type="PANTHER" id="PTHR33408">
    <property type="entry name" value="TRANSPOSASE"/>
    <property type="match status" value="1"/>
</dbReference>
<keyword evidence="3" id="KW-1185">Reference proteome</keyword>
<dbReference type="EMBL" id="SLZZ01000005">
    <property type="protein sequence ID" value="TCS80774.1"/>
    <property type="molecule type" value="Genomic_DNA"/>
</dbReference>
<dbReference type="InterPro" id="IPR008490">
    <property type="entry name" value="Transposase_InsH_N"/>
</dbReference>
<sequence length="305" mass="35564">MANDNHLFSVTCYNVTMQKQDYYNEFFEKGQQKINISFFELHLPDDDPVYSLKKVMEELDFSGLLACCSDKGRTGYNPIMLYAVVTYANMRGVRAVDRIVELCERDLAFIWLTKGQKPKRDAFYDFKSKKLTGEVLDELNYQFLRRLKREGLITLKELFIDGTKIEANANHYSFVWRGSINYHLAGLLDTIDTLYAKYNTLLHENGYGPKYDLGDAQMFLIEGMEKVRRIIDENRKRKLTKHKKLSNNTVIEIDNCSPLEILKLQKNLMRIAEGEGISFVHSKGKQKTEIQKLYEELEECGNRLM</sequence>
<evidence type="ECO:0000313" key="2">
    <source>
        <dbReference type="EMBL" id="TCS80774.1"/>
    </source>
</evidence>
<name>A0A4R3KC33_9FIRM</name>
<organism evidence="2 3">
    <name type="scientific">Muricomes intestini</name>
    <dbReference type="NCBI Taxonomy" id="1796634"/>
    <lineage>
        <taxon>Bacteria</taxon>
        <taxon>Bacillati</taxon>
        <taxon>Bacillota</taxon>
        <taxon>Clostridia</taxon>
        <taxon>Lachnospirales</taxon>
        <taxon>Lachnospiraceae</taxon>
        <taxon>Muricomes</taxon>
    </lineage>
</organism>
<dbReference type="AlphaFoldDB" id="A0A4R3KC33"/>
<gene>
    <name evidence="2" type="ORF">EDD59_105157</name>
</gene>
<dbReference type="PANTHER" id="PTHR33408:SF2">
    <property type="entry name" value="TRANSPOSASE DDE DOMAIN-CONTAINING PROTEIN"/>
    <property type="match status" value="1"/>
</dbReference>
<evidence type="ECO:0000313" key="3">
    <source>
        <dbReference type="Proteomes" id="UP000295726"/>
    </source>
</evidence>
<evidence type="ECO:0000259" key="1">
    <source>
        <dbReference type="Pfam" id="PF05598"/>
    </source>
</evidence>
<feature type="domain" description="Transposase InsH N-terminal" evidence="1">
    <location>
        <begin position="41"/>
        <end position="127"/>
    </location>
</feature>
<accession>A0A4R3KC33</accession>